<feature type="transmembrane region" description="Helical" evidence="14">
    <location>
        <begin position="141"/>
        <end position="160"/>
    </location>
</feature>
<keyword evidence="8 14" id="KW-1133">Transmembrane helix</keyword>
<keyword evidence="17" id="KW-1185">Reference proteome</keyword>
<feature type="transmembrane region" description="Helical" evidence="14">
    <location>
        <begin position="198"/>
        <end position="217"/>
    </location>
</feature>
<dbReference type="PANTHER" id="PTHR11035">
    <property type="entry name" value="VERY-LONG-CHAIN (3R)-3-HYDROXYACYL-COA DEHYDRATASE"/>
    <property type="match status" value="1"/>
</dbReference>
<keyword evidence="9 14" id="KW-0443">Lipid metabolism</keyword>
<comment type="function">
    <text evidence="14">Catalyzes the third of the four reactions of the long-chain fatty acids elongation cycle. This endoplasmic reticulum-bound enzymatic process, allows the addition of two carbons to the chain of long- and very long-chain fatty acids/VLCFAs per cycle. This enzyme catalyzes the dehydration of the 3-hydroxyacyl-CoA intermediate into trans-2,3-enoyl-CoA, within each cycle of fatty acid elongation. Thereby, it participates to the production of VLCFAs of different chain lengths that are involved in multiple biological processes as precursors of membrane lipids and lipid mediators.</text>
</comment>
<evidence type="ECO:0000256" key="5">
    <source>
        <dbReference type="ARBA" id="ARBA00022516"/>
    </source>
</evidence>
<keyword evidence="11 14" id="KW-0275">Fatty acid biosynthesis</keyword>
<keyword evidence="6 14" id="KW-0812">Transmembrane</keyword>
<dbReference type="PANTHER" id="PTHR11035:SF3">
    <property type="entry name" value="VERY-LONG-CHAIN (3R)-3-HYDROXYACYL-COA DEHYDRATASE"/>
    <property type="match status" value="1"/>
</dbReference>
<comment type="caution">
    <text evidence="16">The sequence shown here is derived from an EMBL/GenBank/DDBJ whole genome shotgun (WGS) entry which is preliminary data.</text>
</comment>
<feature type="region of interest" description="Disordered" evidence="15">
    <location>
        <begin position="1"/>
        <end position="22"/>
    </location>
</feature>
<dbReference type="InterPro" id="IPR007482">
    <property type="entry name" value="Tyr_Pase-like_PTPLA"/>
</dbReference>
<gene>
    <name evidence="16" type="ORF">LTR77_007273</name>
</gene>
<evidence type="ECO:0000256" key="9">
    <source>
        <dbReference type="ARBA" id="ARBA00023098"/>
    </source>
</evidence>
<dbReference type="RefSeq" id="XP_064657280.1">
    <property type="nucleotide sequence ID" value="XM_064804510.1"/>
</dbReference>
<comment type="pathway">
    <text evidence="2 14">Lipid metabolism; fatty acid biosynthesis.</text>
</comment>
<dbReference type="Pfam" id="PF04387">
    <property type="entry name" value="PTPLA"/>
    <property type="match status" value="1"/>
</dbReference>
<feature type="transmembrane region" description="Helical" evidence="14">
    <location>
        <begin position="97"/>
        <end position="115"/>
    </location>
</feature>
<reference evidence="16 17" key="1">
    <citation type="submission" date="2023-08" db="EMBL/GenBank/DDBJ databases">
        <title>Black Yeasts Isolated from many extreme environments.</title>
        <authorList>
            <person name="Coleine C."/>
            <person name="Stajich J.E."/>
            <person name="Selbmann L."/>
        </authorList>
    </citation>
    <scope>NUCLEOTIDE SEQUENCE [LARGE SCALE GENOMIC DNA]</scope>
    <source>
        <strain evidence="16 17">CCFEE 5935</strain>
    </source>
</reference>
<keyword evidence="7 14" id="KW-0276">Fatty acid metabolism</keyword>
<protein>
    <recommendedName>
        <fullName evidence="4 14">Very-long-chain (3R)-3-hydroxyacyl-CoA dehydratase</fullName>
        <ecNumber evidence="4 14">4.2.1.134</ecNumber>
    </recommendedName>
</protein>
<proteinExistence type="inferred from homology"/>
<evidence type="ECO:0000256" key="1">
    <source>
        <dbReference type="ARBA" id="ARBA00004141"/>
    </source>
</evidence>
<comment type="subcellular location">
    <subcellularLocation>
        <location evidence="14">Endoplasmic reticulum membrane</location>
        <topology evidence="14">Multi-pass membrane protein</topology>
    </subcellularLocation>
    <subcellularLocation>
        <location evidence="1">Membrane</location>
        <topology evidence="1">Multi-pass membrane protein</topology>
    </subcellularLocation>
</comment>
<evidence type="ECO:0000256" key="12">
    <source>
        <dbReference type="ARBA" id="ARBA00023239"/>
    </source>
</evidence>
<dbReference type="GO" id="GO:0042761">
    <property type="term" value="P:very long-chain fatty acid biosynthetic process"/>
    <property type="evidence" value="ECO:0007669"/>
    <property type="project" value="TreeGrafter"/>
</dbReference>
<feature type="transmembrane region" description="Helical" evidence="14">
    <location>
        <begin position="28"/>
        <end position="49"/>
    </location>
</feature>
<dbReference type="GeneID" id="89928609"/>
<evidence type="ECO:0000313" key="17">
    <source>
        <dbReference type="Proteomes" id="UP001337655"/>
    </source>
</evidence>
<dbReference type="EC" id="4.2.1.134" evidence="4 14"/>
<accession>A0AAV9P7K1</accession>
<dbReference type="EMBL" id="JAVRRT010000011">
    <property type="protein sequence ID" value="KAK5167574.1"/>
    <property type="molecule type" value="Genomic_DNA"/>
</dbReference>
<dbReference type="Proteomes" id="UP001337655">
    <property type="component" value="Unassembled WGS sequence"/>
</dbReference>
<evidence type="ECO:0000256" key="10">
    <source>
        <dbReference type="ARBA" id="ARBA00023136"/>
    </source>
</evidence>
<evidence type="ECO:0000256" key="8">
    <source>
        <dbReference type="ARBA" id="ARBA00022989"/>
    </source>
</evidence>
<keyword evidence="5 14" id="KW-0444">Lipid biosynthesis</keyword>
<dbReference type="GO" id="GO:0005789">
    <property type="term" value="C:endoplasmic reticulum membrane"/>
    <property type="evidence" value="ECO:0007669"/>
    <property type="project" value="UniProtKB-SubCell"/>
</dbReference>
<sequence>MDRPSDSQKPSRGQQSTKTTSSPKSTYLLLYNLVSSLLWFGILLTTATNLCTLGPASSLYPTIGTYTKYVQTLAALEILHSLLGLVRAPLLTTIMQVASRFLLVWGVVHLFPHLATDTTHGGAQAYRSMLLAWSFTEVVRYGYFVFSLSGVAVPGVLKWLRYNGFWVLYPLGIGSECWLVGLAARGPGRFVQVGGVRASWVLWGVLGVYVPGSYVLFTHMMKQRARVMRGDGGKKTK</sequence>
<evidence type="ECO:0000256" key="3">
    <source>
        <dbReference type="ARBA" id="ARBA00007811"/>
    </source>
</evidence>
<comment type="catalytic activity">
    <reaction evidence="13 14">
        <text>a very-long-chain (3R)-3-hydroxyacyl-CoA = a very-long-chain (2E)-enoyl-CoA + H2O</text>
        <dbReference type="Rhea" id="RHEA:45812"/>
        <dbReference type="ChEBI" id="CHEBI:15377"/>
        <dbReference type="ChEBI" id="CHEBI:83728"/>
        <dbReference type="ChEBI" id="CHEBI:85440"/>
        <dbReference type="EC" id="4.2.1.134"/>
    </reaction>
</comment>
<organism evidence="16 17">
    <name type="scientific">Saxophila tyrrhenica</name>
    <dbReference type="NCBI Taxonomy" id="1690608"/>
    <lineage>
        <taxon>Eukaryota</taxon>
        <taxon>Fungi</taxon>
        <taxon>Dikarya</taxon>
        <taxon>Ascomycota</taxon>
        <taxon>Pezizomycotina</taxon>
        <taxon>Dothideomycetes</taxon>
        <taxon>Dothideomycetidae</taxon>
        <taxon>Mycosphaerellales</taxon>
        <taxon>Extremaceae</taxon>
        <taxon>Saxophila</taxon>
    </lineage>
</organism>
<keyword evidence="12 14" id="KW-0456">Lyase</keyword>
<evidence type="ECO:0000256" key="13">
    <source>
        <dbReference type="ARBA" id="ARBA00036671"/>
    </source>
</evidence>
<feature type="transmembrane region" description="Helical" evidence="14">
    <location>
        <begin position="167"/>
        <end position="186"/>
    </location>
</feature>
<keyword evidence="10 14" id="KW-0472">Membrane</keyword>
<evidence type="ECO:0000256" key="4">
    <source>
        <dbReference type="ARBA" id="ARBA00013122"/>
    </source>
</evidence>
<evidence type="ECO:0000256" key="7">
    <source>
        <dbReference type="ARBA" id="ARBA00022832"/>
    </source>
</evidence>
<feature type="transmembrane region" description="Helical" evidence="14">
    <location>
        <begin position="69"/>
        <end position="90"/>
    </location>
</feature>
<dbReference type="AlphaFoldDB" id="A0AAV9P7K1"/>
<dbReference type="GO" id="GO:0030497">
    <property type="term" value="P:fatty acid elongation"/>
    <property type="evidence" value="ECO:0007669"/>
    <property type="project" value="TreeGrafter"/>
</dbReference>
<keyword evidence="14" id="KW-0256">Endoplasmic reticulum</keyword>
<evidence type="ECO:0000256" key="6">
    <source>
        <dbReference type="ARBA" id="ARBA00022692"/>
    </source>
</evidence>
<dbReference type="GO" id="GO:0030148">
    <property type="term" value="P:sphingolipid biosynthetic process"/>
    <property type="evidence" value="ECO:0007669"/>
    <property type="project" value="TreeGrafter"/>
</dbReference>
<name>A0AAV9P7K1_9PEZI</name>
<comment type="similarity">
    <text evidence="3 14">Belongs to the very long-chain fatty acids dehydratase HACD family.</text>
</comment>
<dbReference type="GO" id="GO:0102158">
    <property type="term" value="F:very-long-chain (3R)-3-hydroxyacyl-CoA dehydratase activity"/>
    <property type="evidence" value="ECO:0007669"/>
    <property type="project" value="UniProtKB-EC"/>
</dbReference>
<evidence type="ECO:0000256" key="11">
    <source>
        <dbReference type="ARBA" id="ARBA00023160"/>
    </source>
</evidence>
<evidence type="ECO:0000313" key="16">
    <source>
        <dbReference type="EMBL" id="KAK5167574.1"/>
    </source>
</evidence>
<evidence type="ECO:0000256" key="2">
    <source>
        <dbReference type="ARBA" id="ARBA00005194"/>
    </source>
</evidence>
<evidence type="ECO:0000256" key="15">
    <source>
        <dbReference type="SAM" id="MobiDB-lite"/>
    </source>
</evidence>
<evidence type="ECO:0000256" key="14">
    <source>
        <dbReference type="RuleBase" id="RU363109"/>
    </source>
</evidence>